<dbReference type="InterPro" id="IPR025241">
    <property type="entry name" value="DUF4190"/>
</dbReference>
<dbReference type="Proteomes" id="UP001296993">
    <property type="component" value="Unassembled WGS sequence"/>
</dbReference>
<evidence type="ECO:0000313" key="4">
    <source>
        <dbReference type="Proteomes" id="UP001296993"/>
    </source>
</evidence>
<evidence type="ECO:0000313" key="3">
    <source>
        <dbReference type="EMBL" id="MBP2387599.1"/>
    </source>
</evidence>
<evidence type="ECO:0000256" key="1">
    <source>
        <dbReference type="SAM" id="Phobius"/>
    </source>
</evidence>
<keyword evidence="4" id="KW-1185">Reference proteome</keyword>
<feature type="transmembrane region" description="Helical" evidence="1">
    <location>
        <begin position="59"/>
        <end position="82"/>
    </location>
</feature>
<name>A0ABS4XGL1_9MICC</name>
<feature type="domain" description="DUF4190" evidence="2">
    <location>
        <begin position="13"/>
        <end position="68"/>
    </location>
</feature>
<comment type="caution">
    <text evidence="3">The sequence shown here is derived from an EMBL/GenBank/DDBJ whole genome shotgun (WGS) entry which is preliminary data.</text>
</comment>
<keyword evidence="1" id="KW-0472">Membrane</keyword>
<organism evidence="3 4">
    <name type="scientific">Paeniglutamicibacter kerguelensis</name>
    <dbReference type="NCBI Taxonomy" id="254788"/>
    <lineage>
        <taxon>Bacteria</taxon>
        <taxon>Bacillati</taxon>
        <taxon>Actinomycetota</taxon>
        <taxon>Actinomycetes</taxon>
        <taxon>Micrococcales</taxon>
        <taxon>Micrococcaceae</taxon>
        <taxon>Paeniglutamicibacter</taxon>
    </lineage>
</organism>
<proteinExistence type="predicted"/>
<dbReference type="Pfam" id="PF13828">
    <property type="entry name" value="DUF4190"/>
    <property type="match status" value="1"/>
</dbReference>
<evidence type="ECO:0000259" key="2">
    <source>
        <dbReference type="Pfam" id="PF13828"/>
    </source>
</evidence>
<dbReference type="EMBL" id="JAGIOF010000001">
    <property type="protein sequence ID" value="MBP2387599.1"/>
    <property type="molecule type" value="Genomic_DNA"/>
</dbReference>
<reference evidence="3 4" key="1">
    <citation type="submission" date="2021-03" db="EMBL/GenBank/DDBJ databases">
        <title>Sequencing the genomes of 1000 actinobacteria strains.</title>
        <authorList>
            <person name="Klenk H.-P."/>
        </authorList>
    </citation>
    <scope>NUCLEOTIDE SEQUENCE [LARGE SCALE GENOMIC DNA]</scope>
    <source>
        <strain evidence="3 4">DSM 15797</strain>
    </source>
</reference>
<gene>
    <name evidence="3" type="ORF">JOF47_003110</name>
</gene>
<keyword evidence="1" id="KW-0812">Transmembrane</keyword>
<keyword evidence="1" id="KW-1133">Transmembrane helix</keyword>
<sequence>MTQYPEPMRGQQLAQTSMILGILSLVIPLVGIVLGIIAIKKAKEAEQLNTAATVGKVTGWVGTIMWILTLIPFLLLIPFIFVSGA</sequence>
<dbReference type="RefSeq" id="WP_209999954.1">
    <property type="nucleotide sequence ID" value="NZ_BAAAJY010000001.1"/>
</dbReference>
<protein>
    <submittedName>
        <fullName evidence="3">Membrane protein</fullName>
    </submittedName>
</protein>
<accession>A0ABS4XGL1</accession>
<feature type="transmembrane region" description="Helical" evidence="1">
    <location>
        <begin position="18"/>
        <end position="39"/>
    </location>
</feature>